<evidence type="ECO:0008006" key="3">
    <source>
        <dbReference type="Google" id="ProtNLM"/>
    </source>
</evidence>
<dbReference type="STRING" id="45073.Lqui_1672"/>
<protein>
    <recommendedName>
        <fullName evidence="3">Virulence protein</fullName>
    </recommendedName>
</protein>
<dbReference type="AlphaFoldDB" id="A0A0W0Y034"/>
<gene>
    <name evidence="1" type="ORF">Lqui_1672</name>
</gene>
<organism evidence="1 2">
    <name type="scientific">Legionella quinlivanii</name>
    <dbReference type="NCBI Taxonomy" id="45073"/>
    <lineage>
        <taxon>Bacteria</taxon>
        <taxon>Pseudomonadati</taxon>
        <taxon>Pseudomonadota</taxon>
        <taxon>Gammaproteobacteria</taxon>
        <taxon>Legionellales</taxon>
        <taxon>Legionellaceae</taxon>
        <taxon>Legionella</taxon>
    </lineage>
</organism>
<name>A0A0W0Y034_9GAMM</name>
<proteinExistence type="predicted"/>
<sequence>MVQLFGRDKSVISRHLSNIFKINELDKNSVVANFATTASDGKTYQVDYYNLDAIISVGYRVNSKEGVQFRKWASNIFKEHLIRSYTDNENRLNQQGIHDLQQSVELLQKTLINHELINDLGQEAIQIILAYTKAWDLLLAYDEGKLKLPTKSKQTTSKLTYQAALSAIESLKQELRTRNEQQNCLVKSVMVGWIVY</sequence>
<evidence type="ECO:0000313" key="2">
    <source>
        <dbReference type="Proteomes" id="UP000054618"/>
    </source>
</evidence>
<dbReference type="PANTHER" id="PTHR35810:SF1">
    <property type="entry name" value="CYTOPLASMIC PROTEIN"/>
    <property type="match status" value="1"/>
</dbReference>
<dbReference type="InterPro" id="IPR011204">
    <property type="entry name" value="Virulence_RhuM-like"/>
</dbReference>
<evidence type="ECO:0000313" key="1">
    <source>
        <dbReference type="EMBL" id="KTD50347.1"/>
    </source>
</evidence>
<dbReference type="EMBL" id="LNYS01000008">
    <property type="protein sequence ID" value="KTD50347.1"/>
    <property type="molecule type" value="Genomic_DNA"/>
</dbReference>
<dbReference type="PATRIC" id="fig|45073.5.peg.1766"/>
<dbReference type="Proteomes" id="UP000054618">
    <property type="component" value="Unassembled WGS sequence"/>
</dbReference>
<accession>A0A0W0Y034</accession>
<dbReference type="Pfam" id="PF13310">
    <property type="entry name" value="Virulence_RhuM"/>
    <property type="match status" value="1"/>
</dbReference>
<comment type="caution">
    <text evidence="1">The sequence shown here is derived from an EMBL/GenBank/DDBJ whole genome shotgun (WGS) entry which is preliminary data.</text>
</comment>
<dbReference type="PANTHER" id="PTHR35810">
    <property type="entry name" value="CYTOPLASMIC PROTEIN-RELATED"/>
    <property type="match status" value="1"/>
</dbReference>
<keyword evidence="2" id="KW-1185">Reference proteome</keyword>
<reference evidence="1 2" key="1">
    <citation type="submission" date="2015-11" db="EMBL/GenBank/DDBJ databases">
        <title>Genomic analysis of 38 Legionella species identifies large and diverse effector repertoires.</title>
        <authorList>
            <person name="Burstein D."/>
            <person name="Amaro F."/>
            <person name="Zusman T."/>
            <person name="Lifshitz Z."/>
            <person name="Cohen O."/>
            <person name="Gilbert J.A."/>
            <person name="Pupko T."/>
            <person name="Shuman H.A."/>
            <person name="Segal G."/>
        </authorList>
    </citation>
    <scope>NUCLEOTIDE SEQUENCE [LARGE SCALE GENOMIC DNA]</scope>
    <source>
        <strain evidence="1 2">CDC#1442-AUS-E</strain>
    </source>
</reference>